<reference evidence="2 3" key="1">
    <citation type="submission" date="2017-10" db="EMBL/GenBank/DDBJ databases">
        <title>Genomic analysis of the genus Acetobacter.</title>
        <authorList>
            <person name="Kim K.H."/>
            <person name="Chun B.H."/>
            <person name="Son A.R."/>
            <person name="Jeon C.O."/>
        </authorList>
    </citation>
    <scope>NUCLEOTIDE SEQUENCE [LARGE SCALE GENOMIC DNA]</scope>
    <source>
        <strain evidence="2 3">LHT 2458</strain>
    </source>
</reference>
<accession>A0A2G4RFT7</accession>
<organism evidence="2 3">
    <name type="scientific">Acetobacter pomorum</name>
    <dbReference type="NCBI Taxonomy" id="65959"/>
    <lineage>
        <taxon>Bacteria</taxon>
        <taxon>Pseudomonadati</taxon>
        <taxon>Pseudomonadota</taxon>
        <taxon>Alphaproteobacteria</taxon>
        <taxon>Acetobacterales</taxon>
        <taxon>Acetobacteraceae</taxon>
        <taxon>Acetobacter</taxon>
    </lineage>
</organism>
<dbReference type="Gene3D" id="3.40.50.2000">
    <property type="entry name" value="Glycogen Phosphorylase B"/>
    <property type="match status" value="1"/>
</dbReference>
<proteinExistence type="predicted"/>
<dbReference type="AlphaFoldDB" id="A0A2G4RFT7"/>
<dbReference type="PANTHER" id="PTHR43179:SF7">
    <property type="entry name" value="RHAMNOSYLTRANSFERASE WBBL"/>
    <property type="match status" value="1"/>
</dbReference>
<dbReference type="Gene3D" id="3.90.550.10">
    <property type="entry name" value="Spore Coat Polysaccharide Biosynthesis Protein SpsA, Chain A"/>
    <property type="match status" value="1"/>
</dbReference>
<dbReference type="GO" id="GO:0016740">
    <property type="term" value="F:transferase activity"/>
    <property type="evidence" value="ECO:0007669"/>
    <property type="project" value="UniProtKB-KW"/>
</dbReference>
<sequence length="978" mass="112542">MSFTLTGKKIDWSIFDATWYAKKYESILQFLNIEGDAALEEFYQKNGRALRHSPNPYFDEEWYLTRYPKIAHAVAEGTWLSGFDHYCQTGFNYQNPTWLFSQEYYFKRQPLLSPVTLEAEGFKNLYDHYLNKGDEQFLSGSWFFNPNIYLENTPEHIEELSAFVQCMHNLKPGSMHEARFSWYFDPEWYLETYPDVKKELKSGLWSSALHHYLANADPTQYNPNCYFSEDFYGSVNPDVKNAIEQGDFRNGYEHFLRHGISELRKPSANIDLQSYFHNTTVQEDIAQGHFSDVFTHYVAHDGRVEDTLETLKNSEDISKKLYREMCRVRLPVLLKQTLDFTYDKPCLSVIIVAHNLFTMTMNTLASLRTNYTGPMQVILVDSGSTDEIRHIERYVRGLEVVRFPGNIGFLLGCNAALKKVRGPFTLYLNNDAELMPAAIANALARLQQEPGTGAVGGKLVRTNGLLQEAGSIVWRDGRVNGYLRDQLPDTPEANFVRSVDYCSGAFLMVRTSLLIHLDGFSTDYAPAYFEETDLCLRIHETGFDVVYDPSIIVIHYEYGTSSFSSGVSMMTRNQNIFRQKHMRYLRQKSLYNPRLITKARSCQKNQTRILFIEDMLPCRFLGAGFTRSNDIIRNMIAAGCHVTVYPIFKPTESLEDIYMSFPDRAEVIWDRDLSNLEDFIKSRAGYYHTIWIARTHNTDRLAPILMNCADALESCMVVTDTEAVASPREYRRLKLRGQAPQNTLDDMLKNEFKNLFMSDKIVAVNKKDANLLASYNFSNVRVLGHLQAPLFSSPMWEDRHNILFLGSLHDQESPNVDSLEWFTHAVLPLLEKRLPENVRLTICGYVSPRVDLTSLLQNRRVTVTGRVEDVTPIYNQHRVFIAPTRFAAGIPYKLHEAAAHGLPIVATNLLCEQVGWIPSEDMLCADISDAQAFADAIIRLYEDKDLWNSIHQHALERIRKENTKENYIETIKEIIEVS</sequence>
<gene>
    <name evidence="2" type="ORF">CSR02_00330</name>
</gene>
<dbReference type="SUPFAM" id="SSF53756">
    <property type="entry name" value="UDP-Glycosyltransferase/glycogen phosphorylase"/>
    <property type="match status" value="1"/>
</dbReference>
<keyword evidence="3" id="KW-1185">Reference proteome</keyword>
<feature type="domain" description="Glycosyltransferase 2-like" evidence="1">
    <location>
        <begin position="348"/>
        <end position="468"/>
    </location>
</feature>
<dbReference type="SUPFAM" id="SSF53448">
    <property type="entry name" value="Nucleotide-diphospho-sugar transferases"/>
    <property type="match status" value="1"/>
</dbReference>
<evidence type="ECO:0000313" key="3">
    <source>
        <dbReference type="Proteomes" id="UP000228751"/>
    </source>
</evidence>
<dbReference type="InterPro" id="IPR029044">
    <property type="entry name" value="Nucleotide-diphossugar_trans"/>
</dbReference>
<dbReference type="CDD" id="cd03801">
    <property type="entry name" value="GT4_PimA-like"/>
    <property type="match status" value="1"/>
</dbReference>
<dbReference type="Proteomes" id="UP000228751">
    <property type="component" value="Unassembled WGS sequence"/>
</dbReference>
<dbReference type="RefSeq" id="WP_099540032.1">
    <property type="nucleotide sequence ID" value="NZ_PEBQ01000003.1"/>
</dbReference>
<comment type="caution">
    <text evidence="2">The sequence shown here is derived from an EMBL/GenBank/DDBJ whole genome shotgun (WGS) entry which is preliminary data.</text>
</comment>
<protein>
    <submittedName>
        <fullName evidence="2">Glycosyl transferase</fullName>
    </submittedName>
</protein>
<dbReference type="PANTHER" id="PTHR43179">
    <property type="entry name" value="RHAMNOSYLTRANSFERASE WBBL"/>
    <property type="match status" value="1"/>
</dbReference>
<evidence type="ECO:0000313" key="2">
    <source>
        <dbReference type="EMBL" id="PHY95434.1"/>
    </source>
</evidence>
<dbReference type="EMBL" id="PEBQ01000003">
    <property type="protein sequence ID" value="PHY95434.1"/>
    <property type="molecule type" value="Genomic_DNA"/>
</dbReference>
<dbReference type="Pfam" id="PF13692">
    <property type="entry name" value="Glyco_trans_1_4"/>
    <property type="match status" value="1"/>
</dbReference>
<keyword evidence="2" id="KW-0808">Transferase</keyword>
<evidence type="ECO:0000259" key="1">
    <source>
        <dbReference type="Pfam" id="PF00535"/>
    </source>
</evidence>
<name>A0A2G4RFT7_9PROT</name>
<dbReference type="Pfam" id="PF00535">
    <property type="entry name" value="Glycos_transf_2"/>
    <property type="match status" value="1"/>
</dbReference>
<dbReference type="CDD" id="cd04186">
    <property type="entry name" value="GT_2_like_c"/>
    <property type="match status" value="1"/>
</dbReference>
<dbReference type="OrthoDB" id="9783791at2"/>
<dbReference type="InterPro" id="IPR001173">
    <property type="entry name" value="Glyco_trans_2-like"/>
</dbReference>